<keyword evidence="10" id="KW-1185">Reference proteome</keyword>
<dbReference type="InterPro" id="IPR004524">
    <property type="entry name" value="Asp-tRNA-ligase_1"/>
</dbReference>
<dbReference type="PANTHER" id="PTHR22594">
    <property type="entry name" value="ASPARTYL/LYSYL-TRNA SYNTHETASE"/>
    <property type="match status" value="1"/>
</dbReference>
<dbReference type="InterPro" id="IPR012340">
    <property type="entry name" value="NA-bd_OB-fold"/>
</dbReference>
<evidence type="ECO:0000259" key="8">
    <source>
        <dbReference type="PROSITE" id="PS50862"/>
    </source>
</evidence>
<evidence type="ECO:0000256" key="3">
    <source>
        <dbReference type="ARBA" id="ARBA00022741"/>
    </source>
</evidence>
<dbReference type="PANTHER" id="PTHR22594:SF5">
    <property type="entry name" value="ASPARTATE--TRNA LIGASE, MITOCHONDRIAL"/>
    <property type="match status" value="1"/>
</dbReference>
<dbReference type="SUPFAM" id="SSF55261">
    <property type="entry name" value="GAD domain-like"/>
    <property type="match status" value="1"/>
</dbReference>
<feature type="domain" description="Aminoacyl-transfer RNA synthetases class-II family profile" evidence="8">
    <location>
        <begin position="229"/>
        <end position="579"/>
    </location>
</feature>
<dbReference type="Pfam" id="PF02938">
    <property type="entry name" value="GAD"/>
    <property type="match status" value="1"/>
</dbReference>
<feature type="region of interest" description="Disordered" evidence="7">
    <location>
        <begin position="39"/>
        <end position="68"/>
    </location>
</feature>
<dbReference type="AlphaFoldDB" id="A0A9R0VFJ6"/>
<dbReference type="Gramene" id="TRITD3Av1G025700.4">
    <property type="protein sequence ID" value="TRITD3Av1G025700.4"/>
    <property type="gene ID" value="TRITD3Av1G025700"/>
</dbReference>
<evidence type="ECO:0000256" key="4">
    <source>
        <dbReference type="ARBA" id="ARBA00022840"/>
    </source>
</evidence>
<dbReference type="HAMAP" id="MF_00044">
    <property type="entry name" value="Asp_tRNA_synth_type1"/>
    <property type="match status" value="1"/>
</dbReference>
<comment type="similarity">
    <text evidence="1">Belongs to the class-II aminoacyl-tRNA synthetase family. Type 1 subfamily.</text>
</comment>
<evidence type="ECO:0000256" key="7">
    <source>
        <dbReference type="SAM" id="MobiDB-lite"/>
    </source>
</evidence>
<dbReference type="Gene3D" id="3.30.930.10">
    <property type="entry name" value="Bira Bifunctional Protein, Domain 2"/>
    <property type="match status" value="1"/>
</dbReference>
<keyword evidence="5" id="KW-0648">Protein biosynthesis</keyword>
<accession>A0A9R0VFJ6</accession>
<dbReference type="InterPro" id="IPR002312">
    <property type="entry name" value="Asp/Asn-tRNA-synth_IIb"/>
</dbReference>
<evidence type="ECO:0000256" key="2">
    <source>
        <dbReference type="ARBA" id="ARBA00022598"/>
    </source>
</evidence>
<dbReference type="GO" id="GO:0005739">
    <property type="term" value="C:mitochondrion"/>
    <property type="evidence" value="ECO:0007669"/>
    <property type="project" value="TreeGrafter"/>
</dbReference>
<dbReference type="GO" id="GO:0006422">
    <property type="term" value="P:aspartyl-tRNA aminoacylation"/>
    <property type="evidence" value="ECO:0007669"/>
    <property type="project" value="TreeGrafter"/>
</dbReference>
<dbReference type="InterPro" id="IPR029351">
    <property type="entry name" value="GAD_dom"/>
</dbReference>
<dbReference type="PROSITE" id="PS50862">
    <property type="entry name" value="AA_TRNA_LIGASE_II"/>
    <property type="match status" value="1"/>
</dbReference>
<gene>
    <name evidence="9" type="ORF">TRITD_3Av1G025700</name>
</gene>
<keyword evidence="2" id="KW-0436">Ligase</keyword>
<keyword evidence="6" id="KW-0030">Aminoacyl-tRNA synthetase</keyword>
<dbReference type="InterPro" id="IPR004365">
    <property type="entry name" value="NA-bd_OB_tRNA"/>
</dbReference>
<dbReference type="InterPro" id="IPR047089">
    <property type="entry name" value="Asp-tRNA-ligase_1_N"/>
</dbReference>
<reference evidence="9 10" key="1">
    <citation type="submission" date="2017-09" db="EMBL/GenBank/DDBJ databases">
        <authorList>
            <consortium name="International Durum Wheat Genome Sequencing Consortium (IDWGSC)"/>
            <person name="Milanesi L."/>
        </authorList>
    </citation>
    <scope>NUCLEOTIDE SEQUENCE [LARGE SCALE GENOMIC DNA]</scope>
    <source>
        <strain evidence="10">cv. Svevo</strain>
    </source>
</reference>
<dbReference type="CDD" id="cd04317">
    <property type="entry name" value="EcAspRS_like_N"/>
    <property type="match status" value="1"/>
</dbReference>
<evidence type="ECO:0000313" key="10">
    <source>
        <dbReference type="Proteomes" id="UP000324705"/>
    </source>
</evidence>
<organism evidence="9 10">
    <name type="scientific">Triticum turgidum subsp. durum</name>
    <name type="common">Durum wheat</name>
    <name type="synonym">Triticum durum</name>
    <dbReference type="NCBI Taxonomy" id="4567"/>
    <lineage>
        <taxon>Eukaryota</taxon>
        <taxon>Viridiplantae</taxon>
        <taxon>Streptophyta</taxon>
        <taxon>Embryophyta</taxon>
        <taxon>Tracheophyta</taxon>
        <taxon>Spermatophyta</taxon>
        <taxon>Magnoliopsida</taxon>
        <taxon>Liliopsida</taxon>
        <taxon>Poales</taxon>
        <taxon>Poaceae</taxon>
        <taxon>BOP clade</taxon>
        <taxon>Pooideae</taxon>
        <taxon>Triticodae</taxon>
        <taxon>Triticeae</taxon>
        <taxon>Triticinae</taxon>
        <taxon>Triticum</taxon>
    </lineage>
</organism>
<dbReference type="NCBIfam" id="NF001750">
    <property type="entry name" value="PRK00476.1"/>
    <property type="match status" value="1"/>
</dbReference>
<dbReference type="GO" id="GO:0005524">
    <property type="term" value="F:ATP binding"/>
    <property type="evidence" value="ECO:0007669"/>
    <property type="project" value="UniProtKB-KW"/>
</dbReference>
<evidence type="ECO:0000256" key="1">
    <source>
        <dbReference type="ARBA" id="ARBA00006303"/>
    </source>
</evidence>
<protein>
    <recommendedName>
        <fullName evidence="8">Aminoacyl-transfer RNA synthetases class-II family profile domain-containing protein</fullName>
    </recommendedName>
</protein>
<proteinExistence type="inferred from homology"/>
<name>A0A9R0VFJ6_TRITD</name>
<dbReference type="InterPro" id="IPR004115">
    <property type="entry name" value="GAD-like_sf"/>
</dbReference>
<dbReference type="Proteomes" id="UP000324705">
    <property type="component" value="Chromosome 3A"/>
</dbReference>
<dbReference type="NCBIfam" id="TIGR00459">
    <property type="entry name" value="aspS_bact"/>
    <property type="match status" value="1"/>
</dbReference>
<dbReference type="GO" id="GO:0004815">
    <property type="term" value="F:aspartate-tRNA ligase activity"/>
    <property type="evidence" value="ECO:0007669"/>
    <property type="project" value="TreeGrafter"/>
</dbReference>
<dbReference type="GO" id="GO:0003676">
    <property type="term" value="F:nucleic acid binding"/>
    <property type="evidence" value="ECO:0007669"/>
    <property type="project" value="InterPro"/>
</dbReference>
<dbReference type="Gene3D" id="2.40.50.140">
    <property type="entry name" value="Nucleic acid-binding proteins"/>
    <property type="match status" value="1"/>
</dbReference>
<dbReference type="InterPro" id="IPR006195">
    <property type="entry name" value="aa-tRNA-synth_II"/>
</dbReference>
<evidence type="ECO:0000256" key="6">
    <source>
        <dbReference type="ARBA" id="ARBA00023146"/>
    </source>
</evidence>
<dbReference type="EMBL" id="LT934115">
    <property type="protein sequence ID" value="VAH57262.1"/>
    <property type="molecule type" value="Genomic_DNA"/>
</dbReference>
<dbReference type="PRINTS" id="PR01042">
    <property type="entry name" value="TRNASYNTHASP"/>
</dbReference>
<dbReference type="Gene3D" id="3.30.1360.30">
    <property type="entry name" value="GAD-like domain"/>
    <property type="match status" value="1"/>
</dbReference>
<keyword evidence="3" id="KW-0547">Nucleotide-binding</keyword>
<evidence type="ECO:0000256" key="5">
    <source>
        <dbReference type="ARBA" id="ARBA00022917"/>
    </source>
</evidence>
<sequence>MASSLLRASPLSLLSRLRPLSRRPPASHLRCLLLLSGSASAPSRSTPTPRTLAAATDAATPPEEAAAPPAAEARLERMQPLQWPQRDALCGELGAGDAGRRVRLCGWVALRRSHAGLTFLTLRDSSGMVQVTTLPEYPEVYAVVNKLRVESVVSVEGVVRPRPTESINADMRTGAIEVAADHVSVLNSVTRSLPFPITTADTVKEKFPEEVRLRFRVLDLRRPQMQSNLRLRHKVIKHIRRYLEDRHDFVEIETPILSKSTPEGARDYLVPSRVQPGTCFALPQSPQLFKQMLMASGFEKYFQIARCFRDEDLRADRQPEFTQLDMEIAFTSMEDMLSLNEELMIHIFKEVGDIKLPKCFPRLTYNEAMNRYGTDRPDLRFDWELKDASDVFLGSSFKVFADTLENGGVIKALCVPGGAKVFSNTDLKKGTVYAEASKAGAKGLPFLKVMDNGELEGVGPLVSSLKPEKKEHLLELLDAKAGDLILFALGEQSTANQILGRLRLFIAHKLDVIDTSAHSILWVTDFPMFEWNSDEQRYEALHHPFTAPNPEDMNDLPSARALAYDMIYNGVEIGGGSLRIYKSDVQQRIFEIIGISPEQQRKNLATFWSVLTWVLPHMGALPMGWIVW</sequence>
<dbReference type="Pfam" id="PF01336">
    <property type="entry name" value="tRNA_anti-codon"/>
    <property type="match status" value="1"/>
</dbReference>
<evidence type="ECO:0000313" key="9">
    <source>
        <dbReference type="EMBL" id="VAH57262.1"/>
    </source>
</evidence>
<dbReference type="InterPro" id="IPR045864">
    <property type="entry name" value="aa-tRNA-synth_II/BPL/LPL"/>
</dbReference>
<dbReference type="SUPFAM" id="SSF50249">
    <property type="entry name" value="Nucleic acid-binding proteins"/>
    <property type="match status" value="1"/>
</dbReference>
<dbReference type="SUPFAM" id="SSF55681">
    <property type="entry name" value="Class II aaRS and biotin synthetases"/>
    <property type="match status" value="1"/>
</dbReference>
<keyword evidence="4" id="KW-0067">ATP-binding</keyword>
<dbReference type="InterPro" id="IPR004364">
    <property type="entry name" value="Aa-tRNA-synt_II"/>
</dbReference>
<dbReference type="Pfam" id="PF00152">
    <property type="entry name" value="tRNA-synt_2"/>
    <property type="match status" value="1"/>
</dbReference>